<protein>
    <submittedName>
        <fullName evidence="1">Alpha/beta hydrolase</fullName>
    </submittedName>
</protein>
<dbReference type="InterPro" id="IPR010297">
    <property type="entry name" value="DUF900_hydrolase"/>
</dbReference>
<proteinExistence type="predicted"/>
<dbReference type="Gene3D" id="3.40.50.1820">
    <property type="entry name" value="alpha/beta hydrolase"/>
    <property type="match status" value="1"/>
</dbReference>
<evidence type="ECO:0000313" key="2">
    <source>
        <dbReference type="Proteomes" id="UP001589795"/>
    </source>
</evidence>
<name>A0ABV6CTI5_9RHOB</name>
<dbReference type="GO" id="GO:0016787">
    <property type="term" value="F:hydrolase activity"/>
    <property type="evidence" value="ECO:0007669"/>
    <property type="project" value="UniProtKB-KW"/>
</dbReference>
<dbReference type="Proteomes" id="UP001589795">
    <property type="component" value="Unassembled WGS sequence"/>
</dbReference>
<keyword evidence="2" id="KW-1185">Reference proteome</keyword>
<dbReference type="RefSeq" id="WP_265508060.1">
    <property type="nucleotide sequence ID" value="NZ_JAOTBE010000054.1"/>
</dbReference>
<dbReference type="EMBL" id="JBHLWQ010000196">
    <property type="protein sequence ID" value="MFC0202566.1"/>
    <property type="molecule type" value="Genomic_DNA"/>
</dbReference>
<dbReference type="SUPFAM" id="SSF53474">
    <property type="entry name" value="alpha/beta-Hydrolases"/>
    <property type="match status" value="1"/>
</dbReference>
<dbReference type="PANTHER" id="PTHR36513">
    <property type="entry name" value="ABC TRANSMEMBRANE TYPE-1 DOMAIN-CONTAINING PROTEIN"/>
    <property type="match status" value="1"/>
</dbReference>
<dbReference type="InterPro" id="IPR029058">
    <property type="entry name" value="AB_hydrolase_fold"/>
</dbReference>
<sequence>MFLIVAAALAACAPRPGNWILQEVRASAGDAQTTTVFVATTRAPQGRGSTRFGSAWSLGVSHAAFTVSVPAGHRPGRIEWPDGLVDPRSSFAVIGSTNLTPEEYHTVLARDPRRGAGIGLFVHGYNHSFPEALYRLVQLSVDAGTGGVPVLFSWPSAGTPFGYLADRDAVAFSRDALTRTLIGLAASAKGGTVTVTAHSMGALLTMESLRQLRLEGRGDVLDRLSVILAAPDIDPDLFRAQVAVIGQMRQPMTILVSPDDRALRLAGRLSAHRWRVGALDVRDPRVREAVAEAGIMVIDISDLPAQGLARHDRYIELAAIYDDLMSDRPRAPSPLAQIGQAGAFVLDGLQGALTPPTAP</sequence>
<accession>A0ABV6CTI5</accession>
<dbReference type="PIRSF" id="PIRSF033909">
    <property type="entry name" value="UCP033909"/>
    <property type="match status" value="1"/>
</dbReference>
<comment type="caution">
    <text evidence="1">The sequence shown here is derived from an EMBL/GenBank/DDBJ whole genome shotgun (WGS) entry which is preliminary data.</text>
</comment>
<gene>
    <name evidence="1" type="ORF">ACFFIZ_20200</name>
</gene>
<evidence type="ECO:0000313" key="1">
    <source>
        <dbReference type="EMBL" id="MFC0202566.1"/>
    </source>
</evidence>
<dbReference type="Pfam" id="PF05990">
    <property type="entry name" value="DUF900"/>
    <property type="match status" value="1"/>
</dbReference>
<organism evidence="1 2">
    <name type="scientific">Paracoccus rhizosphaerae</name>
    <dbReference type="NCBI Taxonomy" id="1133347"/>
    <lineage>
        <taxon>Bacteria</taxon>
        <taxon>Pseudomonadati</taxon>
        <taxon>Pseudomonadota</taxon>
        <taxon>Alphaproteobacteria</taxon>
        <taxon>Rhodobacterales</taxon>
        <taxon>Paracoccaceae</taxon>
        <taxon>Paracoccus</taxon>
    </lineage>
</organism>
<reference evidence="1 2" key="1">
    <citation type="submission" date="2024-09" db="EMBL/GenBank/DDBJ databases">
        <authorList>
            <person name="Sun Q."/>
            <person name="Mori K."/>
        </authorList>
    </citation>
    <scope>NUCLEOTIDE SEQUENCE [LARGE SCALE GENOMIC DNA]</scope>
    <source>
        <strain evidence="1 2">CCM 7904</strain>
    </source>
</reference>
<dbReference type="PANTHER" id="PTHR36513:SF1">
    <property type="entry name" value="TRANSMEMBRANE PROTEIN"/>
    <property type="match status" value="1"/>
</dbReference>
<dbReference type="InterPro" id="IPR014586">
    <property type="entry name" value="UCP033909"/>
</dbReference>
<keyword evidence="1" id="KW-0378">Hydrolase</keyword>